<feature type="transmembrane region" description="Helical" evidence="7">
    <location>
        <begin position="311"/>
        <end position="331"/>
    </location>
</feature>
<evidence type="ECO:0000256" key="2">
    <source>
        <dbReference type="ARBA" id="ARBA00022448"/>
    </source>
</evidence>
<keyword evidence="4 7" id="KW-0812">Transmembrane</keyword>
<evidence type="ECO:0000256" key="3">
    <source>
        <dbReference type="ARBA" id="ARBA00022475"/>
    </source>
</evidence>
<keyword evidence="5 7" id="KW-1133">Transmembrane helix</keyword>
<name>A0A829YCJ7_9GAMM</name>
<feature type="transmembrane region" description="Helical" evidence="7">
    <location>
        <begin position="379"/>
        <end position="402"/>
    </location>
</feature>
<feature type="transmembrane region" description="Helical" evidence="7">
    <location>
        <begin position="261"/>
        <end position="280"/>
    </location>
</feature>
<reference evidence="9" key="1">
    <citation type="submission" date="2020-01" db="EMBL/GenBank/DDBJ databases">
        <title>'Steroidobacter agaridevorans' sp. nov., agar-degrading bacteria isolated from rhizosphere soils.</title>
        <authorList>
            <person name="Ikenaga M."/>
            <person name="Kataoka M."/>
            <person name="Murouchi A."/>
            <person name="Katsuragi S."/>
            <person name="Sakai M."/>
        </authorList>
    </citation>
    <scope>NUCLEOTIDE SEQUENCE [LARGE SCALE GENOMIC DNA]</scope>
    <source>
        <strain evidence="9">YU21-B</strain>
    </source>
</reference>
<dbReference type="PANTHER" id="PTHR23513:SF9">
    <property type="entry name" value="ENTEROBACTIN EXPORTER ENTS"/>
    <property type="match status" value="1"/>
</dbReference>
<dbReference type="Gene3D" id="1.20.1250.20">
    <property type="entry name" value="MFS general substrate transporter like domains"/>
    <property type="match status" value="1"/>
</dbReference>
<dbReference type="GO" id="GO:0005886">
    <property type="term" value="C:plasma membrane"/>
    <property type="evidence" value="ECO:0007669"/>
    <property type="project" value="UniProtKB-SubCell"/>
</dbReference>
<accession>A0A829YCJ7</accession>
<evidence type="ECO:0000256" key="5">
    <source>
        <dbReference type="ARBA" id="ARBA00022989"/>
    </source>
</evidence>
<keyword evidence="6 7" id="KW-0472">Membrane</keyword>
<feature type="transmembrane region" description="Helical" evidence="7">
    <location>
        <begin position="224"/>
        <end position="249"/>
    </location>
</feature>
<evidence type="ECO:0000256" key="1">
    <source>
        <dbReference type="ARBA" id="ARBA00004651"/>
    </source>
</evidence>
<proteinExistence type="predicted"/>
<dbReference type="SUPFAM" id="SSF103473">
    <property type="entry name" value="MFS general substrate transporter"/>
    <property type="match status" value="1"/>
</dbReference>
<dbReference type="InterPro" id="IPR036259">
    <property type="entry name" value="MFS_trans_sf"/>
</dbReference>
<evidence type="ECO:0000256" key="7">
    <source>
        <dbReference type="SAM" id="Phobius"/>
    </source>
</evidence>
<sequence length="412" mass="43533">MTSLSAQTHSVLRHPNVLRFIGGRFLASLGAQIQVVAVGWQMYDITGDPLDLGLIGLSQFIPFVTLILPAGHAADNYNRARIVTTCYLTGSVCALALLIMTLRGLLSAWPIFLIMMVLGASRAFSMPASQSLLPNLVPTDAFRRAVALNSSSQQVATIIGPAVGGVLYLAGPSVVYATVMALALTAALLMFQVRGASEPANTTREPLSLETLLSGLKFVRSRPVVLGAISLDLFAVMLGGATALMPMFASDILHVGPTGLGLLRTAPGIGAAACGLVLALSPISRHVGSWMFGGVAMFGVATLVFGLSTNFYLSMVALVVLGAADMVSVYVRHLLVQLDTPDYIRGRVSAVSSVFIGASNELGDFESGVMAKWWGAVRAVLIGGVATLVVTGLWTRLFPVLWKMQEFPQQKK</sequence>
<organism evidence="8 9">
    <name type="scientific">Steroidobacter agaridevorans</name>
    <dbReference type="NCBI Taxonomy" id="2695856"/>
    <lineage>
        <taxon>Bacteria</taxon>
        <taxon>Pseudomonadati</taxon>
        <taxon>Pseudomonadota</taxon>
        <taxon>Gammaproteobacteria</taxon>
        <taxon>Steroidobacterales</taxon>
        <taxon>Steroidobacteraceae</taxon>
        <taxon>Steroidobacter</taxon>
    </lineage>
</organism>
<dbReference type="EMBL" id="BLJN01000003">
    <property type="protein sequence ID" value="GFE80965.1"/>
    <property type="molecule type" value="Genomic_DNA"/>
</dbReference>
<comment type="caution">
    <text evidence="8">The sequence shown here is derived from an EMBL/GenBank/DDBJ whole genome shotgun (WGS) entry which is preliminary data.</text>
</comment>
<dbReference type="RefSeq" id="WP_161812674.1">
    <property type="nucleotide sequence ID" value="NZ_BLJN01000003.1"/>
</dbReference>
<feature type="transmembrane region" description="Helical" evidence="7">
    <location>
        <begin position="21"/>
        <end position="40"/>
    </location>
</feature>
<keyword evidence="3" id="KW-1003">Cell membrane</keyword>
<feature type="transmembrane region" description="Helical" evidence="7">
    <location>
        <begin position="174"/>
        <end position="191"/>
    </location>
</feature>
<dbReference type="Pfam" id="PF05977">
    <property type="entry name" value="MFS_3"/>
    <property type="match status" value="1"/>
</dbReference>
<feature type="transmembrane region" description="Helical" evidence="7">
    <location>
        <begin position="287"/>
        <end position="305"/>
    </location>
</feature>
<comment type="subcellular location">
    <subcellularLocation>
        <location evidence="1">Cell membrane</location>
        <topology evidence="1">Multi-pass membrane protein</topology>
    </subcellularLocation>
</comment>
<dbReference type="PANTHER" id="PTHR23513">
    <property type="entry name" value="INTEGRAL MEMBRANE EFFLUX PROTEIN-RELATED"/>
    <property type="match status" value="1"/>
</dbReference>
<feature type="transmembrane region" description="Helical" evidence="7">
    <location>
        <begin position="52"/>
        <end position="70"/>
    </location>
</feature>
<gene>
    <name evidence="8" type="ORF">GCM10011487_29650</name>
</gene>
<keyword evidence="2" id="KW-0813">Transport</keyword>
<evidence type="ECO:0000313" key="9">
    <source>
        <dbReference type="Proteomes" id="UP000445000"/>
    </source>
</evidence>
<evidence type="ECO:0000256" key="6">
    <source>
        <dbReference type="ARBA" id="ARBA00023136"/>
    </source>
</evidence>
<evidence type="ECO:0000256" key="4">
    <source>
        <dbReference type="ARBA" id="ARBA00022692"/>
    </source>
</evidence>
<dbReference type="InterPro" id="IPR010290">
    <property type="entry name" value="TM_effector"/>
</dbReference>
<dbReference type="CDD" id="cd06173">
    <property type="entry name" value="MFS_MefA_like"/>
    <property type="match status" value="1"/>
</dbReference>
<dbReference type="Proteomes" id="UP000445000">
    <property type="component" value="Unassembled WGS sequence"/>
</dbReference>
<dbReference type="AlphaFoldDB" id="A0A829YCJ7"/>
<protein>
    <submittedName>
        <fullName evidence="8">MFS transporter</fullName>
    </submittedName>
</protein>
<keyword evidence="9" id="KW-1185">Reference proteome</keyword>
<evidence type="ECO:0000313" key="8">
    <source>
        <dbReference type="EMBL" id="GFE80965.1"/>
    </source>
</evidence>